<name>A0A1M5L554_9RHOB</name>
<feature type="transmembrane region" description="Helical" evidence="6">
    <location>
        <begin position="126"/>
        <end position="145"/>
    </location>
</feature>
<feature type="transmembrane region" description="Helical" evidence="6">
    <location>
        <begin position="244"/>
        <end position="263"/>
    </location>
</feature>
<dbReference type="InterPro" id="IPR000620">
    <property type="entry name" value="EamA_dom"/>
</dbReference>
<comment type="subcellular location">
    <subcellularLocation>
        <location evidence="1">Membrane</location>
        <topology evidence="1">Multi-pass membrane protein</topology>
    </subcellularLocation>
</comment>
<dbReference type="PANTHER" id="PTHR22911:SF6">
    <property type="entry name" value="SOLUTE CARRIER FAMILY 35 MEMBER G1"/>
    <property type="match status" value="1"/>
</dbReference>
<keyword evidence="9" id="KW-1185">Reference proteome</keyword>
<dbReference type="EMBL" id="FQXB01000001">
    <property type="protein sequence ID" value="SHG59909.1"/>
    <property type="molecule type" value="Genomic_DNA"/>
</dbReference>
<keyword evidence="5 6" id="KW-0472">Membrane</keyword>
<comment type="similarity">
    <text evidence="2">Belongs to the drug/metabolite transporter (DMT) superfamily. 10 TMS drug/metabolite exporter (DME) (TC 2.A.7.3) family.</text>
</comment>
<dbReference type="RefSeq" id="WP_072898447.1">
    <property type="nucleotide sequence ID" value="NZ_FQXB01000001.1"/>
</dbReference>
<feature type="transmembrane region" description="Helical" evidence="6">
    <location>
        <begin position="71"/>
        <end position="92"/>
    </location>
</feature>
<keyword evidence="4 6" id="KW-1133">Transmembrane helix</keyword>
<evidence type="ECO:0000313" key="8">
    <source>
        <dbReference type="EMBL" id="SHG59909.1"/>
    </source>
</evidence>
<evidence type="ECO:0000256" key="5">
    <source>
        <dbReference type="ARBA" id="ARBA00023136"/>
    </source>
</evidence>
<gene>
    <name evidence="8" type="ORF">SAMN05444003_0097</name>
</gene>
<evidence type="ECO:0000256" key="3">
    <source>
        <dbReference type="ARBA" id="ARBA00022692"/>
    </source>
</evidence>
<evidence type="ECO:0000256" key="6">
    <source>
        <dbReference type="SAM" id="Phobius"/>
    </source>
</evidence>
<accession>A0A1M5L554</accession>
<dbReference type="STRING" id="1508389.SAMN05444003_0097"/>
<feature type="domain" description="EamA" evidence="7">
    <location>
        <begin position="8"/>
        <end position="140"/>
    </location>
</feature>
<dbReference type="AlphaFoldDB" id="A0A1M5L554"/>
<dbReference type="SUPFAM" id="SSF103481">
    <property type="entry name" value="Multidrug resistance efflux transporter EmrE"/>
    <property type="match status" value="2"/>
</dbReference>
<feature type="transmembrane region" description="Helical" evidence="6">
    <location>
        <begin position="214"/>
        <end position="232"/>
    </location>
</feature>
<feature type="transmembrane region" description="Helical" evidence="6">
    <location>
        <begin position="151"/>
        <end position="168"/>
    </location>
</feature>
<feature type="domain" description="EamA" evidence="7">
    <location>
        <begin position="151"/>
        <end position="286"/>
    </location>
</feature>
<feature type="transmembrane region" description="Helical" evidence="6">
    <location>
        <begin position="41"/>
        <end position="59"/>
    </location>
</feature>
<dbReference type="OrthoDB" id="9815809at2"/>
<evidence type="ECO:0000259" key="7">
    <source>
        <dbReference type="Pfam" id="PF00892"/>
    </source>
</evidence>
<dbReference type="Pfam" id="PF00892">
    <property type="entry name" value="EamA"/>
    <property type="match status" value="2"/>
</dbReference>
<evidence type="ECO:0000256" key="4">
    <source>
        <dbReference type="ARBA" id="ARBA00022989"/>
    </source>
</evidence>
<evidence type="ECO:0000313" key="9">
    <source>
        <dbReference type="Proteomes" id="UP000184074"/>
    </source>
</evidence>
<organism evidence="8 9">
    <name type="scientific">Cognatiyoonia sediminum</name>
    <dbReference type="NCBI Taxonomy" id="1508389"/>
    <lineage>
        <taxon>Bacteria</taxon>
        <taxon>Pseudomonadati</taxon>
        <taxon>Pseudomonadota</taxon>
        <taxon>Alphaproteobacteria</taxon>
        <taxon>Rhodobacterales</taxon>
        <taxon>Paracoccaceae</taxon>
        <taxon>Cognatiyoonia</taxon>
    </lineage>
</organism>
<feature type="transmembrane region" description="Helical" evidence="6">
    <location>
        <begin position="269"/>
        <end position="287"/>
    </location>
</feature>
<reference evidence="8 9" key="1">
    <citation type="submission" date="2016-11" db="EMBL/GenBank/DDBJ databases">
        <authorList>
            <person name="Jaros S."/>
            <person name="Januszkiewicz K."/>
            <person name="Wedrychowicz H."/>
        </authorList>
    </citation>
    <scope>NUCLEOTIDE SEQUENCE [LARGE SCALE GENOMIC DNA]</scope>
    <source>
        <strain evidence="8 9">DSM 28715</strain>
    </source>
</reference>
<proteinExistence type="inferred from homology"/>
<evidence type="ECO:0000256" key="2">
    <source>
        <dbReference type="ARBA" id="ARBA00009853"/>
    </source>
</evidence>
<dbReference type="Proteomes" id="UP000184074">
    <property type="component" value="Unassembled WGS sequence"/>
</dbReference>
<dbReference type="GO" id="GO:0016020">
    <property type="term" value="C:membrane"/>
    <property type="evidence" value="ECO:0007669"/>
    <property type="project" value="UniProtKB-SubCell"/>
</dbReference>
<feature type="transmembrane region" description="Helical" evidence="6">
    <location>
        <begin position="180"/>
        <end position="199"/>
    </location>
</feature>
<dbReference type="InterPro" id="IPR037185">
    <property type="entry name" value="EmrE-like"/>
</dbReference>
<dbReference type="PANTHER" id="PTHR22911">
    <property type="entry name" value="ACYL-MALONYL CONDENSING ENZYME-RELATED"/>
    <property type="match status" value="1"/>
</dbReference>
<sequence length="302" mass="32798">MQTDRPFLGILLMLGFCVLAPLGDSVAKLLGGQVGLGKLLLTRFLIQAVILIPIVLWAGRRLWPPQGTFGLVLARTVLHIIGIGLMFSSLRFLPLADALAIAFVMPFIMLLLGKLFLNEEVGPHRLIACAVGFVGTLLVIQPNFAEVGWPALLPLGVAVTFAFFMLVTRKIAKELDPIDLQAISGLQATVILLPLFWVFADQPEVTKLTVSTEVWWLLLALGLLGTVAHLMMTWSLRFAPASTLAPMQYLEIPFGTIIGWMVFKDLPNGLAALGILITIGAGLYVILRERRLSQPSTGPAEA</sequence>
<protein>
    <submittedName>
        <fullName evidence="8">RarD protein</fullName>
    </submittedName>
</protein>
<feature type="transmembrane region" description="Helical" evidence="6">
    <location>
        <begin position="98"/>
        <end position="117"/>
    </location>
</feature>
<evidence type="ECO:0000256" key="1">
    <source>
        <dbReference type="ARBA" id="ARBA00004141"/>
    </source>
</evidence>
<keyword evidence="3 6" id="KW-0812">Transmembrane</keyword>